<evidence type="ECO:0008006" key="4">
    <source>
        <dbReference type="Google" id="ProtNLM"/>
    </source>
</evidence>
<dbReference type="Proteomes" id="UP000294003">
    <property type="component" value="Unassembled WGS sequence"/>
</dbReference>
<organism evidence="2 3">
    <name type="scientific">Monosporascus cannonballus</name>
    <dbReference type="NCBI Taxonomy" id="155416"/>
    <lineage>
        <taxon>Eukaryota</taxon>
        <taxon>Fungi</taxon>
        <taxon>Dikarya</taxon>
        <taxon>Ascomycota</taxon>
        <taxon>Pezizomycotina</taxon>
        <taxon>Sordariomycetes</taxon>
        <taxon>Xylariomycetidae</taxon>
        <taxon>Xylariales</taxon>
        <taxon>Xylariales incertae sedis</taxon>
        <taxon>Monosporascus</taxon>
    </lineage>
</organism>
<proteinExistence type="predicted"/>
<keyword evidence="3" id="KW-1185">Reference proteome</keyword>
<dbReference type="InterPro" id="IPR040144">
    <property type="entry name" value="RAP1GDS1"/>
</dbReference>
<evidence type="ECO:0000313" key="3">
    <source>
        <dbReference type="Proteomes" id="UP000294003"/>
    </source>
</evidence>
<dbReference type="InterPro" id="IPR011989">
    <property type="entry name" value="ARM-like"/>
</dbReference>
<dbReference type="PANTHER" id="PTHR10957">
    <property type="entry name" value="RAP1 GTPASE-GDP DISSOCIATION STIMULATOR 1"/>
    <property type="match status" value="1"/>
</dbReference>
<feature type="region of interest" description="Disordered" evidence="1">
    <location>
        <begin position="601"/>
        <end position="647"/>
    </location>
</feature>
<sequence length="697" mass="73916">MTPDEIERLLSSTPPSPTSRGDAGEEEGVALSESEKLRRTESLSQVLTTVRQLWDAGSTDLNAVAEKIGNAARDGSWRIPLGESQLLDFFIGIVGIEGLRRPPTVHTLRIIGNSCADTDQNRQRVVAADCLPKLVKLLRDDSLLPLVIPVLFNICVDYEPAQVAAYKAGLNPELVNLTLGSRLAKVEGLLSIICKLLGLVANQEPEPNLAHLDTPFILLSLAARQESPLDPDDFLGQSTVALAYLAHSQFQDSFLKMPDAVPLFLRVLERACREFNDAASTDEELGTRLRRTRSVFAQVLADLSAHPAFAATCGASLDGPEVQTLRGWLASPNAQLRSAACLALGNVARSDAACVSLLAGSPTEGVQDPLVAILADPASAADAQLLHATLGFLKNLAIPARNKDILGDAGLLDAPQLLPRIWGLAAQPQVQFAAVSLARLLLVNCPANVRRMVRARASPSPAAGAGDGQGQTQLQTLLSVFATADQEPTKTEAARAALTVCRFAHTHTAAVFQEPDEAQEGNGSPGSDSRLAEFYGSHAGQLEGALVFLGSQKKFPPLRSELWFVLALVARSAAARAGVVAGLLRNREVLEALAEAVTGRRDVLEGQEGRDSTAGQPAPDHGTGGGSGSMSELGLEPRQVDPKQTASMAKVDRENGLVLISELVENLPDQSSSIPLDVLRRILKEGGNLVLANKADA</sequence>
<evidence type="ECO:0000313" key="2">
    <source>
        <dbReference type="EMBL" id="RYO91888.1"/>
    </source>
</evidence>
<gene>
    <name evidence="2" type="ORF">DL762_001968</name>
</gene>
<feature type="region of interest" description="Disordered" evidence="1">
    <location>
        <begin position="1"/>
        <end position="35"/>
    </location>
</feature>
<dbReference type="InterPro" id="IPR016024">
    <property type="entry name" value="ARM-type_fold"/>
</dbReference>
<comment type="caution">
    <text evidence="2">The sequence shown here is derived from an EMBL/GenBank/DDBJ whole genome shotgun (WGS) entry which is preliminary data.</text>
</comment>
<protein>
    <recommendedName>
        <fullName evidence="4">UNC-45/Cro1/She4 central domain-containing protein</fullName>
    </recommendedName>
</protein>
<evidence type="ECO:0000256" key="1">
    <source>
        <dbReference type="SAM" id="MobiDB-lite"/>
    </source>
</evidence>
<name>A0ABY0HFF8_9PEZI</name>
<reference evidence="2 3" key="1">
    <citation type="submission" date="2018-06" db="EMBL/GenBank/DDBJ databases">
        <title>Complete Genomes of Monosporascus.</title>
        <authorList>
            <person name="Robinson A.J."/>
            <person name="Natvig D.O."/>
        </authorList>
    </citation>
    <scope>NUCLEOTIDE SEQUENCE [LARGE SCALE GENOMIC DNA]</scope>
    <source>
        <strain evidence="2 3">CBS 609.92</strain>
    </source>
</reference>
<feature type="compositionally biased region" description="Basic and acidic residues" evidence="1">
    <location>
        <begin position="601"/>
        <end position="611"/>
    </location>
</feature>
<accession>A0ABY0HFF8</accession>
<dbReference type="SUPFAM" id="SSF48371">
    <property type="entry name" value="ARM repeat"/>
    <property type="match status" value="1"/>
</dbReference>
<dbReference type="Gene3D" id="1.25.10.10">
    <property type="entry name" value="Leucine-rich Repeat Variant"/>
    <property type="match status" value="2"/>
</dbReference>
<dbReference type="EMBL" id="QJNS01000035">
    <property type="protein sequence ID" value="RYO91888.1"/>
    <property type="molecule type" value="Genomic_DNA"/>
</dbReference>